<dbReference type="AlphaFoldDB" id="A0A645DAV5"/>
<evidence type="ECO:0000313" key="1">
    <source>
        <dbReference type="EMBL" id="MPM85712.1"/>
    </source>
</evidence>
<name>A0A645DAV5_9ZZZZ</name>
<accession>A0A645DAV5</accession>
<organism evidence="1">
    <name type="scientific">bioreactor metagenome</name>
    <dbReference type="NCBI Taxonomy" id="1076179"/>
    <lineage>
        <taxon>unclassified sequences</taxon>
        <taxon>metagenomes</taxon>
        <taxon>ecological metagenomes</taxon>
    </lineage>
</organism>
<dbReference type="EMBL" id="VSSQ01033937">
    <property type="protein sequence ID" value="MPM85712.1"/>
    <property type="molecule type" value="Genomic_DNA"/>
</dbReference>
<proteinExistence type="predicted"/>
<comment type="caution">
    <text evidence="1">The sequence shown here is derived from an EMBL/GenBank/DDBJ whole genome shotgun (WGS) entry which is preliminary data.</text>
</comment>
<reference evidence="1" key="1">
    <citation type="submission" date="2019-08" db="EMBL/GenBank/DDBJ databases">
        <authorList>
            <person name="Kucharzyk K."/>
            <person name="Murdoch R.W."/>
            <person name="Higgins S."/>
            <person name="Loffler F."/>
        </authorList>
    </citation>
    <scope>NUCLEOTIDE SEQUENCE</scope>
</reference>
<protein>
    <submittedName>
        <fullName evidence="1">Uncharacterized protein</fullName>
    </submittedName>
</protein>
<gene>
    <name evidence="1" type="ORF">SDC9_132793</name>
</gene>
<sequence length="130" mass="14303">MIGGCRLGQYTPAEFSAAAFLLARPVFVVLVSDHRFGPLYIPPIFEPFVVERAQLIIQHSGFGCGVGVTTVAEPFTLRAVNNVPAERQILECPVYGIVNPVLQRIGTFKRGSIREVGTNHPTFYVFLLRG</sequence>